<proteinExistence type="predicted"/>
<gene>
    <name evidence="2" type="ORF">C7381_104172</name>
</gene>
<evidence type="ECO:0000256" key="1">
    <source>
        <dbReference type="SAM" id="Phobius"/>
    </source>
</evidence>
<feature type="transmembrane region" description="Helical" evidence="1">
    <location>
        <begin position="64"/>
        <end position="82"/>
    </location>
</feature>
<evidence type="ECO:0000313" key="3">
    <source>
        <dbReference type="Proteomes" id="UP000245793"/>
    </source>
</evidence>
<accession>A0A2U1E3Z8</accession>
<protein>
    <submittedName>
        <fullName evidence="2">Uncharacterized protein</fullName>
    </submittedName>
</protein>
<dbReference type="EMBL" id="QEKV01000004">
    <property type="protein sequence ID" value="PVY94666.1"/>
    <property type="molecule type" value="Genomic_DNA"/>
</dbReference>
<keyword evidence="1" id="KW-0812">Transmembrane</keyword>
<dbReference type="RefSeq" id="WP_116480072.1">
    <property type="nucleotide sequence ID" value="NZ_QEKV01000004.1"/>
</dbReference>
<name>A0A2U1E3Z8_9FIRM</name>
<feature type="transmembrane region" description="Helical" evidence="1">
    <location>
        <begin position="16"/>
        <end position="36"/>
    </location>
</feature>
<keyword evidence="3" id="KW-1185">Reference proteome</keyword>
<organism evidence="2 3">
    <name type="scientific">Ezakiella coagulans</name>
    <dbReference type="NCBI Taxonomy" id="46507"/>
    <lineage>
        <taxon>Bacteria</taxon>
        <taxon>Bacillati</taxon>
        <taxon>Bacillota</taxon>
        <taxon>Tissierellia</taxon>
        <taxon>Ezakiella</taxon>
    </lineage>
</organism>
<feature type="transmembrane region" description="Helical" evidence="1">
    <location>
        <begin position="42"/>
        <end position="57"/>
    </location>
</feature>
<reference evidence="2 3" key="1">
    <citation type="submission" date="2018-04" db="EMBL/GenBank/DDBJ databases">
        <title>Genomic Encyclopedia of Type Strains, Phase IV (KMG-IV): sequencing the most valuable type-strain genomes for metagenomic binning, comparative biology and taxonomic classification.</title>
        <authorList>
            <person name="Goeker M."/>
        </authorList>
    </citation>
    <scope>NUCLEOTIDE SEQUENCE [LARGE SCALE GENOMIC DNA]</scope>
    <source>
        <strain evidence="2 3">DSM 20705</strain>
    </source>
</reference>
<dbReference type="AlphaFoldDB" id="A0A2U1E3Z8"/>
<dbReference type="Proteomes" id="UP000245793">
    <property type="component" value="Unassembled WGS sequence"/>
</dbReference>
<evidence type="ECO:0000313" key="2">
    <source>
        <dbReference type="EMBL" id="PVY94666.1"/>
    </source>
</evidence>
<keyword evidence="1" id="KW-1133">Transmembrane helix</keyword>
<comment type="caution">
    <text evidence="2">The sequence shown here is derived from an EMBL/GenBank/DDBJ whole genome shotgun (WGS) entry which is preliminary data.</text>
</comment>
<sequence length="146" mass="17277">MKSQKFLKHKVSTNTLIKIIPFIVILLIIILDIIFYRADVMLMPYVTIFYSLIIAFLKNNNRRTLIISYIFVAISLIIFLYLKPNYTINQAKHKLKQNNFKNVEIAQLGYIKPKNILLRGAYVFRTENRKLIIFNNNNGEFYIVKD</sequence>
<keyword evidence="1" id="KW-0472">Membrane</keyword>